<dbReference type="GO" id="GO:0031012">
    <property type="term" value="C:extracellular matrix"/>
    <property type="evidence" value="ECO:0007669"/>
    <property type="project" value="InterPro"/>
</dbReference>
<feature type="binding site" evidence="12">
    <location>
        <position position="457"/>
    </location>
    <ligand>
        <name>Ca(2+)</name>
        <dbReference type="ChEBI" id="CHEBI:29108"/>
        <label>4</label>
    </ligand>
</feature>
<reference evidence="16" key="1">
    <citation type="submission" date="2021-02" db="EMBL/GenBank/DDBJ databases">
        <authorList>
            <person name="Bekaert M."/>
        </authorList>
    </citation>
    <scope>NUCLEOTIDE SEQUENCE</scope>
    <source>
        <strain evidence="16">IoA-00</strain>
    </source>
</reference>
<evidence type="ECO:0000256" key="3">
    <source>
        <dbReference type="ARBA" id="ARBA00022723"/>
    </source>
</evidence>
<evidence type="ECO:0000256" key="6">
    <source>
        <dbReference type="ARBA" id="ARBA00022801"/>
    </source>
</evidence>
<dbReference type="PRINTS" id="PR00138">
    <property type="entry name" value="MATRIXIN"/>
</dbReference>
<feature type="binding site" evidence="12">
    <location>
        <position position="191"/>
    </location>
    <ligand>
        <name>Ca(2+)</name>
        <dbReference type="ChEBI" id="CHEBI:29108"/>
        <label>3</label>
    </ligand>
</feature>
<feature type="short sequence motif" description="Cysteine switch" evidence="14">
    <location>
        <begin position="94"/>
        <end position="102"/>
    </location>
</feature>
<evidence type="ECO:0000313" key="16">
    <source>
        <dbReference type="EMBL" id="CAF2845205.1"/>
    </source>
</evidence>
<dbReference type="Pfam" id="PF00413">
    <property type="entry name" value="Peptidase_M10"/>
    <property type="match status" value="1"/>
</dbReference>
<dbReference type="EC" id="3.4.24.80" evidence="16"/>
<evidence type="ECO:0000256" key="2">
    <source>
        <dbReference type="ARBA" id="ARBA00022670"/>
    </source>
</evidence>
<feature type="modified residue" description="Phosphotyrosine; by PKDCC" evidence="13">
    <location>
        <position position="392"/>
    </location>
</feature>
<evidence type="ECO:0000259" key="15">
    <source>
        <dbReference type="SMART" id="SM00235"/>
    </source>
</evidence>
<keyword evidence="8" id="KW-0482">Metalloprotease</keyword>
<dbReference type="GO" id="GO:0030198">
    <property type="term" value="P:extracellular matrix organization"/>
    <property type="evidence" value="ECO:0007669"/>
    <property type="project" value="TreeGrafter"/>
</dbReference>
<gene>
    <name evidence="16" type="ORF">LSAA_4562</name>
</gene>
<dbReference type="InterPro" id="IPR036375">
    <property type="entry name" value="Hemopexin-like_dom_sf"/>
</dbReference>
<feature type="binding site" evidence="11">
    <location>
        <position position="243"/>
    </location>
    <ligand>
        <name>Zn(2+)</name>
        <dbReference type="ChEBI" id="CHEBI:29105"/>
        <label>2</label>
        <note>catalytic</note>
    </ligand>
</feature>
<feature type="binding site" evidence="12">
    <location>
        <position position="184"/>
    </location>
    <ligand>
        <name>Zn(2+)</name>
        <dbReference type="ChEBI" id="CHEBI:29105"/>
        <label>1</label>
    </ligand>
</feature>
<dbReference type="InterPro" id="IPR006026">
    <property type="entry name" value="Peptidase_Metallo"/>
</dbReference>
<evidence type="ECO:0000256" key="8">
    <source>
        <dbReference type="ARBA" id="ARBA00023049"/>
    </source>
</evidence>
<dbReference type="PIRSF" id="PIRSF001191">
    <property type="entry name" value="Peptidase_M10A_matrix"/>
    <property type="match status" value="1"/>
</dbReference>
<evidence type="ECO:0000256" key="12">
    <source>
        <dbReference type="PIRSR" id="PIRSR621190-2"/>
    </source>
</evidence>
<dbReference type="InterPro" id="IPR036365">
    <property type="entry name" value="PGBD-like_sf"/>
</dbReference>
<dbReference type="PANTHER" id="PTHR10201:SF291">
    <property type="entry name" value="MATRIX METALLOPROTEINASE 1, ISOFORM C-RELATED"/>
    <property type="match status" value="1"/>
</dbReference>
<dbReference type="Gene3D" id="2.110.10.10">
    <property type="entry name" value="Hemopexin-like domain"/>
    <property type="match status" value="1"/>
</dbReference>
<feature type="binding site" evidence="12">
    <location>
        <position position="210"/>
    </location>
    <ligand>
        <name>Zn(2+)</name>
        <dbReference type="ChEBI" id="CHEBI:29105"/>
        <label>1</label>
    </ligand>
</feature>
<dbReference type="AlphaFoldDB" id="A0A7R8H468"/>
<dbReference type="GO" id="GO:0005615">
    <property type="term" value="C:extracellular space"/>
    <property type="evidence" value="ECO:0007669"/>
    <property type="project" value="TreeGrafter"/>
</dbReference>
<feature type="binding site" evidence="12">
    <location>
        <position position="251"/>
    </location>
    <ligand>
        <name>Zn(2+)</name>
        <dbReference type="ChEBI" id="CHEBI:29105"/>
        <label>2</label>
        <note>catalytic</note>
    </ligand>
</feature>
<feature type="binding site" evidence="12">
    <location>
        <position position="213"/>
    </location>
    <ligand>
        <name>Ca(2+)</name>
        <dbReference type="ChEBI" id="CHEBI:29108"/>
        <label>1</label>
    </ligand>
</feature>
<evidence type="ECO:0000313" key="17">
    <source>
        <dbReference type="Proteomes" id="UP000675881"/>
    </source>
</evidence>
<keyword evidence="17" id="KW-1185">Reference proteome</keyword>
<feature type="binding site" evidence="12">
    <location>
        <position position="199"/>
    </location>
    <ligand>
        <name>Zn(2+)</name>
        <dbReference type="ChEBI" id="CHEBI:29105"/>
        <label>1</label>
    </ligand>
</feature>
<feature type="binding site" evidence="12">
    <location>
        <position position="206"/>
    </location>
    <ligand>
        <name>Ca(2+)</name>
        <dbReference type="ChEBI" id="CHEBI:29108"/>
        <label>2</label>
    </ligand>
</feature>
<dbReference type="CDD" id="cd00094">
    <property type="entry name" value="HX"/>
    <property type="match status" value="1"/>
</dbReference>
<dbReference type="PANTHER" id="PTHR10201">
    <property type="entry name" value="MATRIX METALLOPROTEINASE"/>
    <property type="match status" value="1"/>
</dbReference>
<dbReference type="GO" id="GO:0006508">
    <property type="term" value="P:proteolysis"/>
    <property type="evidence" value="ECO:0007669"/>
    <property type="project" value="UniProtKB-KW"/>
</dbReference>
<evidence type="ECO:0000256" key="9">
    <source>
        <dbReference type="ARBA" id="ARBA00023145"/>
    </source>
</evidence>
<evidence type="ECO:0000256" key="5">
    <source>
        <dbReference type="ARBA" id="ARBA00022737"/>
    </source>
</evidence>
<dbReference type="GO" id="GO:0030574">
    <property type="term" value="P:collagen catabolic process"/>
    <property type="evidence" value="ECO:0007669"/>
    <property type="project" value="TreeGrafter"/>
</dbReference>
<organism evidence="16 17">
    <name type="scientific">Lepeophtheirus salmonis</name>
    <name type="common">Salmon louse</name>
    <name type="synonym">Caligus salmonis</name>
    <dbReference type="NCBI Taxonomy" id="72036"/>
    <lineage>
        <taxon>Eukaryota</taxon>
        <taxon>Metazoa</taxon>
        <taxon>Ecdysozoa</taxon>
        <taxon>Arthropoda</taxon>
        <taxon>Crustacea</taxon>
        <taxon>Multicrustacea</taxon>
        <taxon>Hexanauplia</taxon>
        <taxon>Copepoda</taxon>
        <taxon>Siphonostomatoida</taxon>
        <taxon>Caligidae</taxon>
        <taxon>Lepeophtheirus</taxon>
    </lineage>
</organism>
<dbReference type="CDD" id="cd04278">
    <property type="entry name" value="ZnMc_MMP"/>
    <property type="match status" value="1"/>
</dbReference>
<protein>
    <submittedName>
        <fullName evidence="16">MMP14</fullName>
        <ecNumber evidence="16">3.4.24.80</ecNumber>
    </submittedName>
</protein>
<accession>A0A7R8H468</accession>
<dbReference type="EMBL" id="HG994593">
    <property type="protein sequence ID" value="CAF2845205.1"/>
    <property type="molecule type" value="Genomic_DNA"/>
</dbReference>
<dbReference type="FunFam" id="3.40.390.10:FF:000022">
    <property type="entry name" value="Matrix metalloproteinase 1, isoform C"/>
    <property type="match status" value="1"/>
</dbReference>
<dbReference type="GO" id="GO:0008270">
    <property type="term" value="F:zinc ion binding"/>
    <property type="evidence" value="ECO:0007669"/>
    <property type="project" value="InterPro"/>
</dbReference>
<feature type="binding site" evidence="11">
    <location>
        <position position="233"/>
    </location>
    <ligand>
        <name>Zn(2+)</name>
        <dbReference type="ChEBI" id="CHEBI:29105"/>
        <label>2</label>
        <note>catalytic</note>
    </ligand>
</feature>
<feature type="binding site" evidence="11">
    <location>
        <position position="237"/>
    </location>
    <ligand>
        <name>Zn(2+)</name>
        <dbReference type="ChEBI" id="CHEBI:29105"/>
        <label>2</label>
        <note>catalytic</note>
    </ligand>
</feature>
<dbReference type="InterPro" id="IPR000585">
    <property type="entry name" value="Hemopexin-like_dom"/>
</dbReference>
<feature type="binding site" evidence="12">
    <location>
        <position position="212"/>
    </location>
    <ligand>
        <name>Ca(2+)</name>
        <dbReference type="ChEBI" id="CHEBI:29108"/>
        <label>3</label>
    </ligand>
</feature>
<dbReference type="InterPro" id="IPR018487">
    <property type="entry name" value="Hemopexin-like_repeat"/>
</dbReference>
<evidence type="ECO:0000256" key="10">
    <source>
        <dbReference type="PIRSR" id="PIRSR001191-1"/>
    </source>
</evidence>
<proteinExistence type="inferred from homology"/>
<evidence type="ECO:0000256" key="14">
    <source>
        <dbReference type="PIRSR" id="PIRSR621190-5"/>
    </source>
</evidence>
<dbReference type="GO" id="GO:0004222">
    <property type="term" value="F:metalloendopeptidase activity"/>
    <property type="evidence" value="ECO:0007669"/>
    <property type="project" value="InterPro"/>
</dbReference>
<dbReference type="Gene3D" id="3.40.390.10">
    <property type="entry name" value="Collagenase (Catalytic Domain)"/>
    <property type="match status" value="1"/>
</dbReference>
<comment type="cofactor">
    <cofactor evidence="12">
        <name>Ca(2+)</name>
        <dbReference type="ChEBI" id="CHEBI:29108"/>
    </cofactor>
    <text evidence="12">Can bind about 5 Ca(2+) ions per subunit.</text>
</comment>
<dbReference type="SMART" id="SM00120">
    <property type="entry name" value="HX"/>
    <property type="match status" value="4"/>
</dbReference>
<comment type="cofactor">
    <cofactor evidence="12">
        <name>Zn(2+)</name>
        <dbReference type="ChEBI" id="CHEBI:29105"/>
    </cofactor>
    <text evidence="12">Binds 2 Zn(2+) ions per subunit.</text>
</comment>
<dbReference type="SUPFAM" id="SSF55486">
    <property type="entry name" value="Metalloproteases ('zincins'), catalytic domain"/>
    <property type="match status" value="1"/>
</dbReference>
<feature type="binding site" evidence="12">
    <location>
        <position position="215"/>
    </location>
    <ligand>
        <name>Ca(2+)</name>
        <dbReference type="ChEBI" id="CHEBI:29108"/>
        <label>1</label>
    </ligand>
</feature>
<dbReference type="SMART" id="SM00235">
    <property type="entry name" value="ZnMc"/>
    <property type="match status" value="1"/>
</dbReference>
<keyword evidence="9" id="KW-0865">Zymogen</keyword>
<feature type="binding site" evidence="12">
    <location>
        <position position="215"/>
    </location>
    <ligand>
        <name>Ca(2+)</name>
        <dbReference type="ChEBI" id="CHEBI:29108"/>
        <label>3</label>
    </ligand>
</feature>
<feature type="binding site" evidence="12">
    <location>
        <position position="192"/>
    </location>
    <ligand>
        <name>Ca(2+)</name>
        <dbReference type="ChEBI" id="CHEBI:29108"/>
        <label>3</label>
    </ligand>
</feature>
<sequence length="554" mass="63605">MWRALLYLQLLLLVCLNGSNSRPIKLRKDEDLSLTGAMMYLMKYGYMDNMSNSKSAPLLSPDFLKDHIMDFQGFAGLNQTGELDPLTVEYMKMPRCGVKDKVGKGSYAKRRRRKRYVLQGSRWRVRDLTYKISKYPSSSRLSRSQVDNDIAEALKVWSDYTELTFTQKESGKVHIDIRFDRREHGDGDPFDGAGGTLAHAFFPVYGGDAHFDDDENWSSESLIGTNLVQAAAHEFGHSLGLSHSKTHEALMAPFYRGYDPKLKLDGDDIKAIETLYGKRKEKKTPPTTVQSVTPPFDVPRFGISDRDEICSDSKIDSIITTKNKQTYAFKGSKYWKLTDDSIAEGYPRRISSDWEGLPPDLDAGFTWTNGRTYFFKGSKYWRFTNQNMDEGYPKLISKGFVGIPNNVDASFVWSGNGKIYFFKGSKYWRFDPEARPPVKESYPKQISNWEGIPNDLDDALMYSNGYTYFFKNGEYWRFNDRKFQVDRTNPPFPRPTGRWWFGCPESTDIDDKDSGENDIRILGSSSPCARFLPTIYSMIILFVIITKPITEYFI</sequence>
<comment type="similarity">
    <text evidence="1">Belongs to the peptidase M10A family.</text>
</comment>
<evidence type="ECO:0000256" key="4">
    <source>
        <dbReference type="ARBA" id="ARBA00022729"/>
    </source>
</evidence>
<dbReference type="OrthoDB" id="406838at2759"/>
<dbReference type="InterPro" id="IPR001818">
    <property type="entry name" value="Pept_M10_metallopeptidase"/>
</dbReference>
<dbReference type="SUPFAM" id="SSF50923">
    <property type="entry name" value="Hemopexin-like domain"/>
    <property type="match status" value="1"/>
</dbReference>
<keyword evidence="4" id="KW-0732">Signal</keyword>
<dbReference type="InterPro" id="IPR021190">
    <property type="entry name" value="Pept_M10A"/>
</dbReference>
<evidence type="ECO:0000256" key="7">
    <source>
        <dbReference type="ARBA" id="ARBA00022833"/>
    </source>
</evidence>
<dbReference type="InterPro" id="IPR024079">
    <property type="entry name" value="MetalloPept_cat_dom_sf"/>
</dbReference>
<feature type="active site" evidence="10">
    <location>
        <position position="234"/>
    </location>
</feature>
<feature type="binding site" evidence="12">
    <location>
        <position position="208"/>
    </location>
    <ligand>
        <name>Ca(2+)</name>
        <dbReference type="ChEBI" id="CHEBI:29108"/>
        <label>2</label>
    </ligand>
</feature>
<keyword evidence="7 11" id="KW-0862">Zinc</keyword>
<feature type="binding site" evidence="12">
    <location>
        <position position="319"/>
    </location>
    <ligand>
        <name>Ca(2+)</name>
        <dbReference type="ChEBI" id="CHEBI:29108"/>
        <label>5</label>
    </ligand>
</feature>
<keyword evidence="12" id="KW-0106">Calcium</keyword>
<keyword evidence="6 16" id="KW-0378">Hydrolase</keyword>
<feature type="binding site" evidence="12">
    <location>
        <position position="316"/>
    </location>
    <ligand>
        <name>Ca(2+)</name>
        <dbReference type="ChEBI" id="CHEBI:29108"/>
        <label>4</label>
    </ligand>
</feature>
<evidence type="ECO:0000256" key="11">
    <source>
        <dbReference type="PIRSR" id="PIRSR001191-2"/>
    </source>
</evidence>
<evidence type="ECO:0000256" key="13">
    <source>
        <dbReference type="PIRSR" id="PIRSR621190-4"/>
    </source>
</evidence>
<dbReference type="PROSITE" id="PS51642">
    <property type="entry name" value="HEMOPEXIN_2"/>
    <property type="match status" value="4"/>
</dbReference>
<dbReference type="InterPro" id="IPR033739">
    <property type="entry name" value="M10A_MMP"/>
</dbReference>
<dbReference type="SUPFAM" id="SSF47090">
    <property type="entry name" value="PGBD-like"/>
    <property type="match status" value="1"/>
</dbReference>
<name>A0A7R8H468_LEPSM</name>
<feature type="binding site" description="in inhibited form" evidence="12">
    <location>
        <position position="96"/>
    </location>
    <ligand>
        <name>Zn(2+)</name>
        <dbReference type="ChEBI" id="CHEBI:29105"/>
        <label>2</label>
        <note>catalytic</note>
    </ligand>
</feature>
<keyword evidence="5" id="KW-0677">Repeat</keyword>
<dbReference type="Proteomes" id="UP000675881">
    <property type="component" value="Chromosome 14"/>
</dbReference>
<evidence type="ECO:0000256" key="1">
    <source>
        <dbReference type="ARBA" id="ARBA00010370"/>
    </source>
</evidence>
<keyword evidence="3 11" id="KW-0479">Metal-binding</keyword>
<feature type="binding site" evidence="12">
    <location>
        <position position="362"/>
    </location>
    <ligand>
        <name>Ca(2+)</name>
        <dbReference type="ChEBI" id="CHEBI:29108"/>
        <label>4</label>
    </ligand>
</feature>
<feature type="binding site" evidence="12">
    <location>
        <position position="186"/>
    </location>
    <ligand>
        <name>Zn(2+)</name>
        <dbReference type="ChEBI" id="CHEBI:29105"/>
        <label>1</label>
    </ligand>
</feature>
<keyword evidence="2" id="KW-0645">Protease</keyword>
<dbReference type="Pfam" id="PF00045">
    <property type="entry name" value="Hemopexin"/>
    <property type="match status" value="4"/>
</dbReference>
<feature type="domain" description="Peptidase metallopeptidase" evidence="15">
    <location>
        <begin position="119"/>
        <end position="278"/>
    </location>
</feature>
<dbReference type="FunFam" id="2.110.10.10:FF:000007">
    <property type="entry name" value="stromelysin-3 isoform X2"/>
    <property type="match status" value="1"/>
</dbReference>